<dbReference type="AlphaFoldDB" id="A0A4Q1D3N2"/>
<dbReference type="Proteomes" id="UP000290545">
    <property type="component" value="Unassembled WGS sequence"/>
</dbReference>
<evidence type="ECO:0000256" key="1">
    <source>
        <dbReference type="SAM" id="MobiDB-lite"/>
    </source>
</evidence>
<feature type="region of interest" description="Disordered" evidence="1">
    <location>
        <begin position="227"/>
        <end position="254"/>
    </location>
</feature>
<evidence type="ECO:0000313" key="2">
    <source>
        <dbReference type="EMBL" id="RXK82928.1"/>
    </source>
</evidence>
<gene>
    <name evidence="2" type="ORF">ESB13_12430</name>
</gene>
<keyword evidence="3" id="KW-1185">Reference proteome</keyword>
<feature type="compositionally biased region" description="Polar residues" evidence="1">
    <location>
        <begin position="243"/>
        <end position="254"/>
    </location>
</feature>
<organism evidence="2 3">
    <name type="scientific">Filimonas effusa</name>
    <dbReference type="NCBI Taxonomy" id="2508721"/>
    <lineage>
        <taxon>Bacteria</taxon>
        <taxon>Pseudomonadati</taxon>
        <taxon>Bacteroidota</taxon>
        <taxon>Chitinophagia</taxon>
        <taxon>Chitinophagales</taxon>
        <taxon>Chitinophagaceae</taxon>
        <taxon>Filimonas</taxon>
    </lineage>
</organism>
<dbReference type="EMBL" id="SDHZ01000002">
    <property type="protein sequence ID" value="RXK82928.1"/>
    <property type="molecule type" value="Genomic_DNA"/>
</dbReference>
<proteinExistence type="predicted"/>
<dbReference type="RefSeq" id="WP_129003735.1">
    <property type="nucleotide sequence ID" value="NZ_SDHZ01000002.1"/>
</dbReference>
<comment type="caution">
    <text evidence="2">The sequence shown here is derived from an EMBL/GenBank/DDBJ whole genome shotgun (WGS) entry which is preliminary data.</text>
</comment>
<evidence type="ECO:0000313" key="3">
    <source>
        <dbReference type="Proteomes" id="UP000290545"/>
    </source>
</evidence>
<protein>
    <submittedName>
        <fullName evidence="2">Uncharacterized protein</fullName>
    </submittedName>
</protein>
<reference evidence="2 3" key="1">
    <citation type="submission" date="2019-01" db="EMBL/GenBank/DDBJ databases">
        <title>Filimonas sp. strain TTM-71.</title>
        <authorList>
            <person name="Chen W.-M."/>
        </authorList>
    </citation>
    <scope>NUCLEOTIDE SEQUENCE [LARGE SCALE GENOMIC DNA]</scope>
    <source>
        <strain evidence="2 3">TTM-71</strain>
    </source>
</reference>
<name>A0A4Q1D3N2_9BACT</name>
<sequence>MEHEIIYKEQSVTGIPVAVPQPLQHYLLPWPQETICCHFPFGHIIMQRYNGSRIGACYYVAALKEEITILFSSGRAMATLHFQLKNNITTRLAGARHCIILPERSYAAYSIPAIRESESNFHAGITESFHFEFDEQYVQAAAEHYDEFAKLPYSMQPGITEVYALPSCPLSFEASDILHDELFRLEPCEMLEQNIRIQAAKLMAHYRTDSRPFTLAGMIPEVRKNPVYGINTDQRRKRKSMPPENSSTEYDLSY</sequence>
<accession>A0A4Q1D3N2</accession>